<reference evidence="3 4" key="1">
    <citation type="submission" date="2020-08" db="EMBL/GenBank/DDBJ databases">
        <title>Genomic Encyclopedia of Type Strains, Phase IV (KMG-IV): sequencing the most valuable type-strain genomes for metagenomic binning, comparative biology and taxonomic classification.</title>
        <authorList>
            <person name="Goeker M."/>
        </authorList>
    </citation>
    <scope>NUCLEOTIDE SEQUENCE [LARGE SCALE GENOMIC DNA]</scope>
    <source>
        <strain evidence="3 4">DSM 105137</strain>
    </source>
</reference>
<gene>
    <name evidence="3" type="ORF">GGR28_002736</name>
</gene>
<accession>A0A840EGS5</accession>
<evidence type="ECO:0000256" key="1">
    <source>
        <dbReference type="SAM" id="Phobius"/>
    </source>
</evidence>
<dbReference type="Proteomes" id="UP000576209">
    <property type="component" value="Unassembled WGS sequence"/>
</dbReference>
<organism evidence="3 4">
    <name type="scientific">Neolewinella aquimaris</name>
    <dbReference type="NCBI Taxonomy" id="1835722"/>
    <lineage>
        <taxon>Bacteria</taxon>
        <taxon>Pseudomonadati</taxon>
        <taxon>Bacteroidota</taxon>
        <taxon>Saprospiria</taxon>
        <taxon>Saprospirales</taxon>
        <taxon>Lewinellaceae</taxon>
        <taxon>Neolewinella</taxon>
    </lineage>
</organism>
<evidence type="ECO:0000313" key="3">
    <source>
        <dbReference type="EMBL" id="MBB4080106.1"/>
    </source>
</evidence>
<keyword evidence="1" id="KW-0812">Transmembrane</keyword>
<protein>
    <submittedName>
        <fullName evidence="3">Uncharacterized protein</fullName>
    </submittedName>
</protein>
<evidence type="ECO:0000313" key="4">
    <source>
        <dbReference type="Proteomes" id="UP000576209"/>
    </source>
</evidence>
<feature type="signal peptide" evidence="2">
    <location>
        <begin position="1"/>
        <end position="21"/>
    </location>
</feature>
<keyword evidence="4" id="KW-1185">Reference proteome</keyword>
<dbReference type="AlphaFoldDB" id="A0A840EGS5"/>
<feature type="chain" id="PRO_5032469830" evidence="2">
    <location>
        <begin position="22"/>
        <end position="113"/>
    </location>
</feature>
<evidence type="ECO:0000256" key="2">
    <source>
        <dbReference type="SAM" id="SignalP"/>
    </source>
</evidence>
<name>A0A840EGS5_9BACT</name>
<keyword evidence="1" id="KW-1133">Transmembrane helix</keyword>
<sequence>MKIVSFLAALMLLCFRPDGGAAPAPSALGDAAISVPLLLNLDGNYLPRASLQFRTSPQSETPDAPVVTNRGKMYQAIAGLLVGMLLVVGLAFYRVRKNHKDALAVLLLVSLII</sequence>
<feature type="transmembrane region" description="Helical" evidence="1">
    <location>
        <begin position="73"/>
        <end position="93"/>
    </location>
</feature>
<dbReference type="EMBL" id="JACIFF010000007">
    <property type="protein sequence ID" value="MBB4080106.1"/>
    <property type="molecule type" value="Genomic_DNA"/>
</dbReference>
<comment type="caution">
    <text evidence="3">The sequence shown here is derived from an EMBL/GenBank/DDBJ whole genome shotgun (WGS) entry which is preliminary data.</text>
</comment>
<dbReference type="RefSeq" id="WP_183496346.1">
    <property type="nucleotide sequence ID" value="NZ_JACIFF010000007.1"/>
</dbReference>
<proteinExistence type="predicted"/>
<keyword evidence="2" id="KW-0732">Signal</keyword>
<keyword evidence="1" id="KW-0472">Membrane</keyword>